<dbReference type="GO" id="GO:0003677">
    <property type="term" value="F:DNA binding"/>
    <property type="evidence" value="ECO:0007669"/>
    <property type="project" value="UniProtKB-KW"/>
</dbReference>
<evidence type="ECO:0000259" key="6">
    <source>
        <dbReference type="PROSITE" id="PS51078"/>
    </source>
</evidence>
<protein>
    <submittedName>
        <fullName evidence="7">IclR family transcriptional regulator</fullName>
    </submittedName>
</protein>
<dbReference type="InterPro" id="IPR029016">
    <property type="entry name" value="GAF-like_dom_sf"/>
</dbReference>
<evidence type="ECO:0000313" key="7">
    <source>
        <dbReference type="EMBL" id="GHF19607.1"/>
    </source>
</evidence>
<comment type="caution">
    <text evidence="7">The sequence shown here is derived from an EMBL/GenBank/DDBJ whole genome shotgun (WGS) entry which is preliminary data.</text>
</comment>
<dbReference type="GO" id="GO:0045892">
    <property type="term" value="P:negative regulation of DNA-templated transcription"/>
    <property type="evidence" value="ECO:0007669"/>
    <property type="project" value="TreeGrafter"/>
</dbReference>
<keyword evidence="8" id="KW-1185">Reference proteome</keyword>
<dbReference type="Proteomes" id="UP000641386">
    <property type="component" value="Unassembled WGS sequence"/>
</dbReference>
<dbReference type="PROSITE" id="PS51078">
    <property type="entry name" value="ICLR_ED"/>
    <property type="match status" value="1"/>
</dbReference>
<dbReference type="PANTHER" id="PTHR30136">
    <property type="entry name" value="HELIX-TURN-HELIX TRANSCRIPTIONAL REGULATOR, ICLR FAMILY"/>
    <property type="match status" value="1"/>
</dbReference>
<evidence type="ECO:0000256" key="4">
    <source>
        <dbReference type="SAM" id="MobiDB-lite"/>
    </source>
</evidence>
<feature type="region of interest" description="Disordered" evidence="4">
    <location>
        <begin position="1"/>
        <end position="34"/>
    </location>
</feature>
<dbReference type="GO" id="GO:0003700">
    <property type="term" value="F:DNA-binding transcription factor activity"/>
    <property type="evidence" value="ECO:0007669"/>
    <property type="project" value="TreeGrafter"/>
</dbReference>
<organism evidence="7 8">
    <name type="scientific">Streptomyces spiralis</name>
    <dbReference type="NCBI Taxonomy" id="66376"/>
    <lineage>
        <taxon>Bacteria</taxon>
        <taxon>Bacillati</taxon>
        <taxon>Actinomycetota</taxon>
        <taxon>Actinomycetes</taxon>
        <taxon>Kitasatosporales</taxon>
        <taxon>Streptomycetaceae</taxon>
        <taxon>Streptomyces</taxon>
    </lineage>
</organism>
<dbReference type="InterPro" id="IPR005471">
    <property type="entry name" value="Tscrpt_reg_IclR_N"/>
</dbReference>
<feature type="domain" description="IclR-ED" evidence="6">
    <location>
        <begin position="99"/>
        <end position="282"/>
    </location>
</feature>
<dbReference type="Pfam" id="PF01614">
    <property type="entry name" value="IclR_C"/>
    <property type="match status" value="1"/>
</dbReference>
<dbReference type="EMBL" id="BNBC01000092">
    <property type="protein sequence ID" value="GHF19607.1"/>
    <property type="molecule type" value="Genomic_DNA"/>
</dbReference>
<keyword evidence="1" id="KW-0805">Transcription regulation</keyword>
<evidence type="ECO:0000256" key="3">
    <source>
        <dbReference type="ARBA" id="ARBA00023163"/>
    </source>
</evidence>
<dbReference type="InterPro" id="IPR036390">
    <property type="entry name" value="WH_DNA-bd_sf"/>
</dbReference>
<dbReference type="InterPro" id="IPR014757">
    <property type="entry name" value="Tscrpt_reg_IclR_C"/>
</dbReference>
<reference evidence="7" key="1">
    <citation type="journal article" date="2014" name="Int. J. Syst. Evol. Microbiol.">
        <title>Complete genome sequence of Corynebacterium casei LMG S-19264T (=DSM 44701T), isolated from a smear-ripened cheese.</title>
        <authorList>
            <consortium name="US DOE Joint Genome Institute (JGI-PGF)"/>
            <person name="Walter F."/>
            <person name="Albersmeier A."/>
            <person name="Kalinowski J."/>
            <person name="Ruckert C."/>
        </authorList>
    </citation>
    <scope>NUCLEOTIDE SEQUENCE</scope>
    <source>
        <strain evidence="7">JCM 3302</strain>
    </source>
</reference>
<dbReference type="PANTHER" id="PTHR30136:SF8">
    <property type="entry name" value="TRANSCRIPTIONAL REGULATORY PROTEIN"/>
    <property type="match status" value="1"/>
</dbReference>
<dbReference type="SUPFAM" id="SSF46785">
    <property type="entry name" value="Winged helix' DNA-binding domain"/>
    <property type="match status" value="1"/>
</dbReference>
<sequence>MRDGGAVGDTLGNTGERKGGGNVTEQDKPTSGIRSMNSVLSTLRVLEEVAVRQPIGVSELARATQIPKSSVQRCLVTLQQAGWLRVVDREQARWGVTMKALAIGLRGAGEQDLRDLAAPVIKRLAAETDETVQLGLRDGEDYVIVATEDSKQVVRVFLEVGTRVPLRATSAGVAIMSRLEPADVDELLKHELTEFAQAPVPSSDELREEIKRTARRGYALNVSGWFRPHVASIAAAITDSAGRPMAGLTLAVPQMRYDSTQEESLAQLVVAAADEISKLISSA</sequence>
<dbReference type="InterPro" id="IPR036388">
    <property type="entry name" value="WH-like_DNA-bd_sf"/>
</dbReference>
<keyword evidence="3" id="KW-0804">Transcription</keyword>
<dbReference type="SUPFAM" id="SSF55781">
    <property type="entry name" value="GAF domain-like"/>
    <property type="match status" value="1"/>
</dbReference>
<dbReference type="PROSITE" id="PS51077">
    <property type="entry name" value="HTH_ICLR"/>
    <property type="match status" value="1"/>
</dbReference>
<keyword evidence="2" id="KW-0238">DNA-binding</keyword>
<dbReference type="Gene3D" id="1.10.10.10">
    <property type="entry name" value="Winged helix-like DNA-binding domain superfamily/Winged helix DNA-binding domain"/>
    <property type="match status" value="1"/>
</dbReference>
<reference evidence="7" key="2">
    <citation type="submission" date="2020-09" db="EMBL/GenBank/DDBJ databases">
        <authorList>
            <person name="Sun Q."/>
            <person name="Ohkuma M."/>
        </authorList>
    </citation>
    <scope>NUCLEOTIDE SEQUENCE</scope>
    <source>
        <strain evidence="7">JCM 3302</strain>
    </source>
</reference>
<evidence type="ECO:0000256" key="2">
    <source>
        <dbReference type="ARBA" id="ARBA00023125"/>
    </source>
</evidence>
<dbReference type="Gene3D" id="3.30.450.40">
    <property type="match status" value="1"/>
</dbReference>
<name>A0A919AQJ0_9ACTN</name>
<proteinExistence type="predicted"/>
<evidence type="ECO:0000256" key="1">
    <source>
        <dbReference type="ARBA" id="ARBA00023015"/>
    </source>
</evidence>
<evidence type="ECO:0000259" key="5">
    <source>
        <dbReference type="PROSITE" id="PS51077"/>
    </source>
</evidence>
<gene>
    <name evidence="7" type="ORF">GCM10014715_87940</name>
</gene>
<dbReference type="Pfam" id="PF09339">
    <property type="entry name" value="HTH_IclR"/>
    <property type="match status" value="1"/>
</dbReference>
<accession>A0A919AQJ0</accession>
<dbReference type="SMART" id="SM00346">
    <property type="entry name" value="HTH_ICLR"/>
    <property type="match status" value="1"/>
</dbReference>
<evidence type="ECO:0000313" key="8">
    <source>
        <dbReference type="Proteomes" id="UP000641386"/>
    </source>
</evidence>
<dbReference type="InterPro" id="IPR050707">
    <property type="entry name" value="HTH_MetabolicPath_Reg"/>
</dbReference>
<feature type="domain" description="HTH iclR-type" evidence="5">
    <location>
        <begin position="33"/>
        <end position="105"/>
    </location>
</feature>
<dbReference type="AlphaFoldDB" id="A0A919AQJ0"/>